<evidence type="ECO:0000256" key="1">
    <source>
        <dbReference type="ARBA" id="ARBA00004292"/>
    </source>
</evidence>
<evidence type="ECO:0000256" key="6">
    <source>
        <dbReference type="ARBA" id="ARBA00022989"/>
    </source>
</evidence>
<evidence type="ECO:0000256" key="8">
    <source>
        <dbReference type="ARBA" id="ARBA00023136"/>
    </source>
</evidence>
<proteinExistence type="inferred from homology"/>
<dbReference type="GO" id="GO:0006120">
    <property type="term" value="P:mitochondrial electron transport, NADH to ubiquinone"/>
    <property type="evidence" value="ECO:0007669"/>
    <property type="project" value="InterPro"/>
</dbReference>
<evidence type="ECO:0000256" key="9">
    <source>
        <dbReference type="ARBA" id="ARBA00030608"/>
    </source>
</evidence>
<keyword evidence="5" id="KW-0999">Mitochondrion inner membrane</keyword>
<dbReference type="PANTHER" id="PTHR21382">
    <property type="entry name" value="NADH-UBIQUINONE OXIDOREDUCTASE SUBUNIT"/>
    <property type="match status" value="1"/>
</dbReference>
<evidence type="ECO:0000313" key="12">
    <source>
        <dbReference type="EMBL" id="KAJ8967421.1"/>
    </source>
</evidence>
<accession>A0AAV8ZR23</accession>
<evidence type="ECO:0000256" key="2">
    <source>
        <dbReference type="ARBA" id="ARBA00008699"/>
    </source>
</evidence>
<dbReference type="GO" id="GO:0045271">
    <property type="term" value="C:respiratory chain complex I"/>
    <property type="evidence" value="ECO:0007669"/>
    <property type="project" value="InterPro"/>
</dbReference>
<gene>
    <name evidence="12" type="ORF">NQ314_002928</name>
</gene>
<name>A0AAV8ZR23_9CUCU</name>
<evidence type="ECO:0000256" key="7">
    <source>
        <dbReference type="ARBA" id="ARBA00023128"/>
    </source>
</evidence>
<keyword evidence="13" id="KW-1185">Reference proteome</keyword>
<evidence type="ECO:0000313" key="13">
    <source>
        <dbReference type="Proteomes" id="UP001162156"/>
    </source>
</evidence>
<keyword evidence="7" id="KW-0496">Mitochondrion</keyword>
<reference evidence="12" key="1">
    <citation type="journal article" date="2023" name="Insect Mol. Biol.">
        <title>Genome sequencing provides insights into the evolution of gene families encoding plant cell wall-degrading enzymes in longhorned beetles.</title>
        <authorList>
            <person name="Shin N.R."/>
            <person name="Okamura Y."/>
            <person name="Kirsch R."/>
            <person name="Pauchet Y."/>
        </authorList>
    </citation>
    <scope>NUCLEOTIDE SEQUENCE</scope>
    <source>
        <strain evidence="12">RBIC_L_NR</strain>
    </source>
</reference>
<feature type="transmembrane region" description="Helical" evidence="11">
    <location>
        <begin position="88"/>
        <end position="105"/>
    </location>
</feature>
<comment type="similarity">
    <text evidence="2">Belongs to the complex I NDUFA11 subunit family.</text>
</comment>
<dbReference type="InterPro" id="IPR039205">
    <property type="entry name" value="NDUFA11"/>
</dbReference>
<sequence length="170" mass="18701">MSKETKPYRYFDSPDGEDIFKKLWVVLKPTVATAFGISTADVMLYSHPKGYVQTLSRYAYIGAPVIGVSTVFVCATNIAASLRKKDDILNWFIGGFAAGSVFGVWRKNPLFGFNMGMVLGIAAICKKTAVDNGWRLVPENDFPIANGNVWTCNTDYTLTAPRPGNWTTGK</sequence>
<organism evidence="12 13">
    <name type="scientific">Rhamnusium bicolor</name>
    <dbReference type="NCBI Taxonomy" id="1586634"/>
    <lineage>
        <taxon>Eukaryota</taxon>
        <taxon>Metazoa</taxon>
        <taxon>Ecdysozoa</taxon>
        <taxon>Arthropoda</taxon>
        <taxon>Hexapoda</taxon>
        <taxon>Insecta</taxon>
        <taxon>Pterygota</taxon>
        <taxon>Neoptera</taxon>
        <taxon>Endopterygota</taxon>
        <taxon>Coleoptera</taxon>
        <taxon>Polyphaga</taxon>
        <taxon>Cucujiformia</taxon>
        <taxon>Chrysomeloidea</taxon>
        <taxon>Cerambycidae</taxon>
        <taxon>Lepturinae</taxon>
        <taxon>Rhagiini</taxon>
        <taxon>Rhamnusium</taxon>
    </lineage>
</organism>
<dbReference type="EMBL" id="JANEYF010000856">
    <property type="protein sequence ID" value="KAJ8967421.1"/>
    <property type="molecule type" value="Genomic_DNA"/>
</dbReference>
<keyword evidence="6 11" id="KW-1133">Transmembrane helix</keyword>
<keyword evidence="4 11" id="KW-0812">Transmembrane</keyword>
<feature type="transmembrane region" description="Helical" evidence="11">
    <location>
        <begin position="23"/>
        <end position="46"/>
    </location>
</feature>
<protein>
    <recommendedName>
        <fullName evidence="3">NADH dehydrogenase [ubiquinone] 1 alpha subcomplex subunit 11</fullName>
    </recommendedName>
    <alternativeName>
        <fullName evidence="9">Complex I-B14.7</fullName>
    </alternativeName>
    <alternativeName>
        <fullName evidence="10">NADH-ubiquinone oxidoreductase subunit B14.7</fullName>
    </alternativeName>
</protein>
<feature type="transmembrane region" description="Helical" evidence="11">
    <location>
        <begin position="58"/>
        <end position="82"/>
    </location>
</feature>
<dbReference type="Proteomes" id="UP001162156">
    <property type="component" value="Unassembled WGS sequence"/>
</dbReference>
<comment type="caution">
    <text evidence="12">The sequence shown here is derived from an EMBL/GenBank/DDBJ whole genome shotgun (WGS) entry which is preliminary data.</text>
</comment>
<evidence type="ECO:0000256" key="10">
    <source>
        <dbReference type="ARBA" id="ARBA00031497"/>
    </source>
</evidence>
<dbReference type="GO" id="GO:0005743">
    <property type="term" value="C:mitochondrial inner membrane"/>
    <property type="evidence" value="ECO:0007669"/>
    <property type="project" value="UniProtKB-SubCell"/>
</dbReference>
<evidence type="ECO:0000256" key="4">
    <source>
        <dbReference type="ARBA" id="ARBA00022692"/>
    </source>
</evidence>
<comment type="subcellular location">
    <subcellularLocation>
        <location evidence="1">Mitochondrion inner membrane</location>
        <topology evidence="1">Multi-pass membrane protein</topology>
        <orientation evidence="1">Matrix side</orientation>
    </subcellularLocation>
</comment>
<keyword evidence="8 11" id="KW-0472">Membrane</keyword>
<dbReference type="PANTHER" id="PTHR21382:SF1">
    <property type="entry name" value="NADH DEHYDROGENASE [UBIQUINONE] 1 ALPHA SUBCOMPLEX SUBUNIT 11"/>
    <property type="match status" value="1"/>
</dbReference>
<dbReference type="AlphaFoldDB" id="A0AAV8ZR23"/>
<evidence type="ECO:0000256" key="5">
    <source>
        <dbReference type="ARBA" id="ARBA00022792"/>
    </source>
</evidence>
<evidence type="ECO:0000256" key="11">
    <source>
        <dbReference type="SAM" id="Phobius"/>
    </source>
</evidence>
<evidence type="ECO:0000256" key="3">
    <source>
        <dbReference type="ARBA" id="ARBA00018191"/>
    </source>
</evidence>